<protein>
    <submittedName>
        <fullName evidence="2">Uncharacterized protein</fullName>
    </submittedName>
</protein>
<feature type="transmembrane region" description="Helical" evidence="1">
    <location>
        <begin position="52"/>
        <end position="72"/>
    </location>
</feature>
<dbReference type="Proteomes" id="UP000317303">
    <property type="component" value="Unassembled WGS sequence"/>
</dbReference>
<dbReference type="EMBL" id="VLJV01000001">
    <property type="protein sequence ID" value="TWH20766.1"/>
    <property type="molecule type" value="Genomic_DNA"/>
</dbReference>
<dbReference type="OrthoDB" id="3637883at2"/>
<organism evidence="2 3">
    <name type="scientific">Prauserella rugosa</name>
    <dbReference type="NCBI Taxonomy" id="43354"/>
    <lineage>
        <taxon>Bacteria</taxon>
        <taxon>Bacillati</taxon>
        <taxon>Actinomycetota</taxon>
        <taxon>Actinomycetes</taxon>
        <taxon>Pseudonocardiales</taxon>
        <taxon>Pseudonocardiaceae</taxon>
        <taxon>Prauserella</taxon>
    </lineage>
</organism>
<keyword evidence="3" id="KW-1185">Reference proteome</keyword>
<comment type="caution">
    <text evidence="2">The sequence shown here is derived from an EMBL/GenBank/DDBJ whole genome shotgun (WGS) entry which is preliminary data.</text>
</comment>
<evidence type="ECO:0000256" key="1">
    <source>
        <dbReference type="SAM" id="Phobius"/>
    </source>
</evidence>
<keyword evidence="1" id="KW-0812">Transmembrane</keyword>
<dbReference type="AlphaFoldDB" id="A0A660CBS5"/>
<sequence>MTRSRMLDGAQGLVAFMGILLGVVPLAGWIIAGRHNGPFRLIFGDLQTPAAYVAPIAVIAGAVLIIAALEVAKKGLK</sequence>
<reference evidence="2 3" key="1">
    <citation type="submission" date="2019-07" db="EMBL/GenBank/DDBJ databases">
        <title>R&amp;d 2014.</title>
        <authorList>
            <person name="Klenk H.-P."/>
        </authorList>
    </citation>
    <scope>NUCLEOTIDE SEQUENCE [LARGE SCALE GENOMIC DNA]</scope>
    <source>
        <strain evidence="2 3">DSM 43194</strain>
    </source>
</reference>
<gene>
    <name evidence="2" type="ORF">JD82_02614</name>
</gene>
<feature type="transmembrane region" description="Helical" evidence="1">
    <location>
        <begin position="12"/>
        <end position="32"/>
    </location>
</feature>
<evidence type="ECO:0000313" key="2">
    <source>
        <dbReference type="EMBL" id="TWH20766.1"/>
    </source>
</evidence>
<evidence type="ECO:0000313" key="3">
    <source>
        <dbReference type="Proteomes" id="UP000317303"/>
    </source>
</evidence>
<dbReference type="RefSeq" id="WP_048808564.1">
    <property type="nucleotide sequence ID" value="NZ_JOIJ01000005.1"/>
</dbReference>
<name>A0A660CBS5_9PSEU</name>
<keyword evidence="1" id="KW-1133">Transmembrane helix</keyword>
<keyword evidence="1" id="KW-0472">Membrane</keyword>
<accession>A0A660CBS5</accession>
<proteinExistence type="predicted"/>